<sequence>MANTCIRTHVEEKPKEQNKLKRHHDKRRDETKQFEVGDKILLEEKDHRIATSKHNTNGVIPFRPYFDQIDNRGEEFQLLNPSWPHEIEGLAYGCVLGRGLTTGRRYGRGHGRVKIGQIFFLRQDDTRAAINCHGRARRPNGRVGLTTGVRETKGAPRSCVMRLCRPRGLDRRVCPRAVWDTDLKHQTTSTDHEHGRVKPYKGVGEANERAHGRATRPFTPDGLPTQAWPKDRMQTIMVEHDNPGIVQFCLGGLVRQLSVPEFRVDLELYTENFMEAENFSHLHRHIYYALLSCWNARMPATGRQESTGVVNTHDPYFLRSMRQGHIFYLAYFIAFACRHQNDRQRKRVISLGPYVTRLARYFGLMNTVTQSSSLTLIGQMSPQGIQSMLHMRMIERRHGFDPPQKMKKITQSLSFY</sequence>
<organism evidence="2 3">
    <name type="scientific">Gossypium barbadense</name>
    <name type="common">Sea Island cotton</name>
    <name type="synonym">Hibiscus barbadensis</name>
    <dbReference type="NCBI Taxonomy" id="3634"/>
    <lineage>
        <taxon>Eukaryota</taxon>
        <taxon>Viridiplantae</taxon>
        <taxon>Streptophyta</taxon>
        <taxon>Embryophyta</taxon>
        <taxon>Tracheophyta</taxon>
        <taxon>Spermatophyta</taxon>
        <taxon>Magnoliopsida</taxon>
        <taxon>eudicotyledons</taxon>
        <taxon>Gunneridae</taxon>
        <taxon>Pentapetalae</taxon>
        <taxon>rosids</taxon>
        <taxon>malvids</taxon>
        <taxon>Malvales</taxon>
        <taxon>Malvaceae</taxon>
        <taxon>Malvoideae</taxon>
        <taxon>Gossypium</taxon>
    </lineage>
</organism>
<feature type="compositionally biased region" description="Basic and acidic residues" evidence="1">
    <location>
        <begin position="8"/>
        <end position="19"/>
    </location>
</feature>
<evidence type="ECO:0000256" key="1">
    <source>
        <dbReference type="SAM" id="MobiDB-lite"/>
    </source>
</evidence>
<dbReference type="AlphaFoldDB" id="A0A2P5XXM6"/>
<protein>
    <submittedName>
        <fullName evidence="2">Uncharacterized protein</fullName>
    </submittedName>
</protein>
<evidence type="ECO:0000313" key="2">
    <source>
        <dbReference type="EMBL" id="PPS08046.1"/>
    </source>
</evidence>
<dbReference type="OrthoDB" id="1685790at2759"/>
<gene>
    <name evidence="2" type="ORF">GOBAR_AA12591</name>
</gene>
<proteinExistence type="predicted"/>
<reference evidence="2 3" key="1">
    <citation type="submission" date="2015-01" db="EMBL/GenBank/DDBJ databases">
        <title>Genome of allotetraploid Gossypium barbadense reveals genomic plasticity and fiber elongation in cotton evolution.</title>
        <authorList>
            <person name="Chen X."/>
            <person name="Liu X."/>
            <person name="Zhao B."/>
            <person name="Zheng H."/>
            <person name="Hu Y."/>
            <person name="Lu G."/>
            <person name="Yang C."/>
            <person name="Chen J."/>
            <person name="Shan C."/>
            <person name="Zhang L."/>
            <person name="Zhou Y."/>
            <person name="Wang L."/>
            <person name="Guo W."/>
            <person name="Bai Y."/>
            <person name="Ruan J."/>
            <person name="Shangguan X."/>
            <person name="Mao Y."/>
            <person name="Jiang J."/>
            <person name="Zhu Y."/>
            <person name="Lei J."/>
            <person name="Kang H."/>
            <person name="Chen S."/>
            <person name="He X."/>
            <person name="Wang R."/>
            <person name="Wang Y."/>
            <person name="Chen J."/>
            <person name="Wang L."/>
            <person name="Yu S."/>
            <person name="Wang B."/>
            <person name="Wei J."/>
            <person name="Song S."/>
            <person name="Lu X."/>
            <person name="Gao Z."/>
            <person name="Gu W."/>
            <person name="Deng X."/>
            <person name="Ma D."/>
            <person name="Wang S."/>
            <person name="Liang W."/>
            <person name="Fang L."/>
            <person name="Cai C."/>
            <person name="Zhu X."/>
            <person name="Zhou B."/>
            <person name="Zhang Y."/>
            <person name="Chen Z."/>
            <person name="Xu S."/>
            <person name="Zhu R."/>
            <person name="Wang S."/>
            <person name="Zhang T."/>
            <person name="Zhao G."/>
        </authorList>
    </citation>
    <scope>NUCLEOTIDE SEQUENCE [LARGE SCALE GENOMIC DNA]</scope>
    <source>
        <strain evidence="3">cv. Xinhai21</strain>
        <tissue evidence="2">Leaf</tissue>
    </source>
</reference>
<evidence type="ECO:0000313" key="3">
    <source>
        <dbReference type="Proteomes" id="UP000239757"/>
    </source>
</evidence>
<dbReference type="Proteomes" id="UP000239757">
    <property type="component" value="Unassembled WGS sequence"/>
</dbReference>
<name>A0A2P5XXM6_GOSBA</name>
<feature type="region of interest" description="Disordered" evidence="1">
    <location>
        <begin position="1"/>
        <end position="32"/>
    </location>
</feature>
<dbReference type="EMBL" id="KZ664069">
    <property type="protein sequence ID" value="PPS08046.1"/>
    <property type="molecule type" value="Genomic_DNA"/>
</dbReference>
<accession>A0A2P5XXM6</accession>